<dbReference type="GO" id="GO:0016020">
    <property type="term" value="C:membrane"/>
    <property type="evidence" value="ECO:0007669"/>
    <property type="project" value="UniProtKB-SubCell"/>
</dbReference>
<dbReference type="Pfam" id="PF13813">
    <property type="entry name" value="MBOAT_2"/>
    <property type="match status" value="1"/>
</dbReference>
<comment type="similarity">
    <text evidence="3">Belongs to the wax synthase family.</text>
</comment>
<proteinExistence type="inferred from homology"/>
<keyword evidence="5" id="KW-0812">Transmembrane</keyword>
<protein>
    <recommendedName>
        <fullName evidence="9">Wax synthase domain-containing protein</fullName>
    </recommendedName>
</protein>
<evidence type="ECO:0000256" key="6">
    <source>
        <dbReference type="ARBA" id="ARBA00022989"/>
    </source>
</evidence>
<evidence type="ECO:0000256" key="1">
    <source>
        <dbReference type="ARBA" id="ARBA00004141"/>
    </source>
</evidence>
<dbReference type="InterPro" id="IPR044851">
    <property type="entry name" value="Wax_synthase"/>
</dbReference>
<feature type="compositionally biased region" description="Low complexity" evidence="8">
    <location>
        <begin position="90"/>
        <end position="101"/>
    </location>
</feature>
<evidence type="ECO:0000256" key="4">
    <source>
        <dbReference type="ARBA" id="ARBA00022679"/>
    </source>
</evidence>
<dbReference type="PANTHER" id="PTHR31595:SF57">
    <property type="entry name" value="OS04G0481900 PROTEIN"/>
    <property type="match status" value="1"/>
</dbReference>
<comment type="subcellular location">
    <subcellularLocation>
        <location evidence="1">Membrane</location>
        <topology evidence="1">Multi-pass membrane protein</topology>
    </subcellularLocation>
</comment>
<keyword evidence="6" id="KW-1133">Transmembrane helix</keyword>
<keyword evidence="11" id="KW-1185">Reference proteome</keyword>
<dbReference type="GO" id="GO:0008374">
    <property type="term" value="F:O-acyltransferase activity"/>
    <property type="evidence" value="ECO:0007669"/>
    <property type="project" value="InterPro"/>
</dbReference>
<evidence type="ECO:0000313" key="11">
    <source>
        <dbReference type="Proteomes" id="UP000244855"/>
    </source>
</evidence>
<dbReference type="GO" id="GO:0006629">
    <property type="term" value="P:lipid metabolic process"/>
    <property type="evidence" value="ECO:0007669"/>
    <property type="project" value="InterPro"/>
</dbReference>
<evidence type="ECO:0000256" key="3">
    <source>
        <dbReference type="ARBA" id="ARBA00007282"/>
    </source>
</evidence>
<reference evidence="10 11" key="1">
    <citation type="journal article" date="2018" name="Sci. Rep.">
        <title>Comparative genomics provides insights into the lifestyle and reveals functional heterogeneity of dark septate endophytic fungi.</title>
        <authorList>
            <person name="Knapp D.G."/>
            <person name="Nemeth J.B."/>
            <person name="Barry K."/>
            <person name="Hainaut M."/>
            <person name="Henrissat B."/>
            <person name="Johnson J."/>
            <person name="Kuo A."/>
            <person name="Lim J.H.P."/>
            <person name="Lipzen A."/>
            <person name="Nolan M."/>
            <person name="Ohm R.A."/>
            <person name="Tamas L."/>
            <person name="Grigoriev I.V."/>
            <person name="Spatafora J.W."/>
            <person name="Nagy L.G."/>
            <person name="Kovacs G.M."/>
        </authorList>
    </citation>
    <scope>NUCLEOTIDE SEQUENCE [LARGE SCALE GENOMIC DNA]</scope>
    <source>
        <strain evidence="10 11">DSE2036</strain>
    </source>
</reference>
<evidence type="ECO:0000256" key="7">
    <source>
        <dbReference type="ARBA" id="ARBA00023136"/>
    </source>
</evidence>
<comment type="pathway">
    <text evidence="2">Secondary metabolite biosynthesis.</text>
</comment>
<keyword evidence="7" id="KW-0472">Membrane</keyword>
<gene>
    <name evidence="10" type="ORF">DM02DRAFT_684370</name>
</gene>
<keyword evidence="4" id="KW-0808">Transferase</keyword>
<sequence>MSPDDTLNEIYTRFILIGGSHILHMAYNSKGSNGGLKHMDHLDAKPDWSPWYRGWKLIMNPRGVGCPWETPNMWPGLRYTWEARTFTSSISKTTTTTPTPSYKDRKPPSSNTANPPRLFKQSRWAGVATRIGYFTLHFVLLSLAYEFLSPEVLFGISPINPSTDYTRAKEGMLRRLILQLFQGSSAQPLPVTKRELQIRAFLALEYVTGDFLLLSLYTDFFAICWLTLHLDEPWEFPPFYGNILEAYSMRHFWGKFWHRVIYRSFNAHAAIISRYVLRLRQRTQVTRVVNGLLVFGLSAVMHALVSVRLGNRCAWGRSMWYWMWQPVAFVLEDFVQGVWGKCRGRVAGWIGARGVKVLERGVGYVWVMSWLVWEAPKREFALANCEA</sequence>
<dbReference type="PANTHER" id="PTHR31595">
    <property type="entry name" value="LONG-CHAIN-ALCOHOL O-FATTY-ACYLTRANSFERASE 3-RELATED"/>
    <property type="match status" value="1"/>
</dbReference>
<dbReference type="AlphaFoldDB" id="A0A2V1DIG4"/>
<evidence type="ECO:0000313" key="10">
    <source>
        <dbReference type="EMBL" id="PVH97735.1"/>
    </source>
</evidence>
<organism evidence="10 11">
    <name type="scientific">Periconia macrospinosa</name>
    <dbReference type="NCBI Taxonomy" id="97972"/>
    <lineage>
        <taxon>Eukaryota</taxon>
        <taxon>Fungi</taxon>
        <taxon>Dikarya</taxon>
        <taxon>Ascomycota</taxon>
        <taxon>Pezizomycotina</taxon>
        <taxon>Dothideomycetes</taxon>
        <taxon>Pleosporomycetidae</taxon>
        <taxon>Pleosporales</taxon>
        <taxon>Massarineae</taxon>
        <taxon>Periconiaceae</taxon>
        <taxon>Periconia</taxon>
    </lineage>
</organism>
<feature type="domain" description="Wax synthase" evidence="9">
    <location>
        <begin position="237"/>
        <end position="320"/>
    </location>
</feature>
<dbReference type="InterPro" id="IPR032805">
    <property type="entry name" value="Wax_synthase_dom"/>
</dbReference>
<evidence type="ECO:0000256" key="5">
    <source>
        <dbReference type="ARBA" id="ARBA00022692"/>
    </source>
</evidence>
<evidence type="ECO:0000256" key="2">
    <source>
        <dbReference type="ARBA" id="ARBA00005179"/>
    </source>
</evidence>
<evidence type="ECO:0000256" key="8">
    <source>
        <dbReference type="SAM" id="MobiDB-lite"/>
    </source>
</evidence>
<evidence type="ECO:0000259" key="9">
    <source>
        <dbReference type="Pfam" id="PF13813"/>
    </source>
</evidence>
<dbReference type="OrthoDB" id="1077582at2759"/>
<accession>A0A2V1DIG4</accession>
<feature type="region of interest" description="Disordered" evidence="8">
    <location>
        <begin position="90"/>
        <end position="116"/>
    </location>
</feature>
<dbReference type="Proteomes" id="UP000244855">
    <property type="component" value="Unassembled WGS sequence"/>
</dbReference>
<dbReference type="EMBL" id="KZ805429">
    <property type="protein sequence ID" value="PVH97735.1"/>
    <property type="molecule type" value="Genomic_DNA"/>
</dbReference>
<name>A0A2V1DIG4_9PLEO</name>